<evidence type="ECO:0000256" key="11">
    <source>
        <dbReference type="SAM" id="MobiDB-lite"/>
    </source>
</evidence>
<feature type="non-terminal residue" evidence="13">
    <location>
        <position position="1284"/>
    </location>
</feature>
<comment type="catalytic activity">
    <reaction evidence="1">
        <text>Thiol-dependent hydrolysis of ester, thioester, amide, peptide and isopeptide bonds formed by the C-terminal Gly of ubiquitin (a 76-residue protein attached to proteins as an intracellular targeting signal).</text>
        <dbReference type="EC" id="3.4.19.12"/>
    </reaction>
</comment>
<dbReference type="GO" id="GO:0005634">
    <property type="term" value="C:nucleus"/>
    <property type="evidence" value="ECO:0007669"/>
    <property type="project" value="TreeGrafter"/>
</dbReference>
<dbReference type="InterPro" id="IPR038765">
    <property type="entry name" value="Papain-like_cys_pep_sf"/>
</dbReference>
<evidence type="ECO:0000256" key="10">
    <source>
        <dbReference type="ARBA" id="ARBA00032453"/>
    </source>
</evidence>
<evidence type="ECO:0000256" key="7">
    <source>
        <dbReference type="ARBA" id="ARBA00022807"/>
    </source>
</evidence>
<dbReference type="InterPro" id="IPR028889">
    <property type="entry name" value="USP"/>
</dbReference>
<dbReference type="Gene3D" id="3.90.70.10">
    <property type="entry name" value="Cysteine proteinases"/>
    <property type="match status" value="1"/>
</dbReference>
<dbReference type="PANTHER" id="PTHR24006:SF702">
    <property type="entry name" value="UBIQUITIN CARBOXYL-TERMINAL HYDROLASE 47"/>
    <property type="match status" value="1"/>
</dbReference>
<gene>
    <name evidence="13" type="ORF">X798_06355</name>
</gene>
<dbReference type="GO" id="GO:0006508">
    <property type="term" value="P:proteolysis"/>
    <property type="evidence" value="ECO:0007669"/>
    <property type="project" value="UniProtKB-KW"/>
</dbReference>
<dbReference type="GO" id="GO:0004843">
    <property type="term" value="F:cysteine-type deubiquitinase activity"/>
    <property type="evidence" value="ECO:0007669"/>
    <property type="project" value="UniProtKB-EC"/>
</dbReference>
<evidence type="ECO:0000313" key="13">
    <source>
        <dbReference type="EMBL" id="OZC06655.1"/>
    </source>
</evidence>
<dbReference type="GO" id="GO:0005829">
    <property type="term" value="C:cytosol"/>
    <property type="evidence" value="ECO:0007669"/>
    <property type="project" value="TreeGrafter"/>
</dbReference>
<dbReference type="InterPro" id="IPR050164">
    <property type="entry name" value="Peptidase_C19"/>
</dbReference>
<dbReference type="PROSITE" id="PS50235">
    <property type="entry name" value="USP_3"/>
    <property type="match status" value="1"/>
</dbReference>
<evidence type="ECO:0000256" key="5">
    <source>
        <dbReference type="ARBA" id="ARBA00022786"/>
    </source>
</evidence>
<dbReference type="Pfam" id="PF19718">
    <property type="entry name" value="USP47_C"/>
    <property type="match status" value="1"/>
</dbReference>
<evidence type="ECO:0000256" key="9">
    <source>
        <dbReference type="ARBA" id="ARBA00029910"/>
    </source>
</evidence>
<evidence type="ECO:0000256" key="4">
    <source>
        <dbReference type="ARBA" id="ARBA00022670"/>
    </source>
</evidence>
<feature type="region of interest" description="Disordered" evidence="11">
    <location>
        <begin position="789"/>
        <end position="812"/>
    </location>
</feature>
<dbReference type="InterPro" id="IPR045578">
    <property type="entry name" value="USP47_C"/>
</dbReference>
<dbReference type="InterPro" id="IPR001394">
    <property type="entry name" value="Peptidase_C19_UCH"/>
</dbReference>
<dbReference type="Proteomes" id="UP000242913">
    <property type="component" value="Unassembled WGS sequence"/>
</dbReference>
<sequence>MSKSTSSKRRHSCKLLLREQSDTTLDCTRSATTGSISSNTSLCPSIFNGPSLPGGDVKRYPLESMPCEPSTSTVSNVHQVADDTSNLNSEVLPTLPVSSTMNTIGSSANVDDNGHCYVGLVNQAMTCYLNSLIQTLYMTPEFRNAIYGWKFTGSEVAEARSIPCQLQKLFLLLQTSDRESLETLDLTASFGWSNSEAYEQHDIQELCRIMFDALKQKWSKVDASFQELYRGNMEDFVKCLFCQKENVKQDEFLDLPLAVKQFGASNAFKSVEEALHAFIKPEVLEGSNQYYCEGCKRKQNALKGLRIIKFPYLLSIQLKRFDFDCNTFHRIKLNDKMTFPALLNLNEFVYDVTKSEPPKKMSWASAVSMPRKKNESTTSKPNLSDYVSRAEQNSGHLDEQEVDMLLKRDGPFLYELFSVMVHQGSALGGHYFAYIKNMDQDKWFCFNDSSVTCASIEDIHRTFGGFSDSWSSGNTNAYMLMYRQIDRKRNAKFVKTDELADHLLERLKRFEEQEEEKVREKQYRESLVSVNIMFNGAHIVPDVANLTEAMKFPYTAKLSEIYDTIFQALRAKISISASDVRLLLCKDFTYSIVRSFTRSEMQKTLEEIYPGCSVKNLYRPIVYFLLDVKSSGAKQFYHIYDDDSVGTVKLVALNIENGTFLPAFQMQYHDNETMGMIKQKLGQIFGLCEEKTHSLRLVVDKGITASPTMVLLNDDSFTCAEALLNITNVKLYVDIGGNGYSTDEDRKLDFDKSKMLALLERRNHAKILTISLPTPDDYVRAGIIPPLSHDTSRSTTPIGSMPADTNTTTSSGSYSTVIDLRSVPASNVPETLLMKQTIPSVSSSHLSSVISEEDNNGTCLDSDGEMDSISATCTPIVSPIVSDSGDTTDNSTRDSAIDRISRYERTYDAVMAASEQKRLFEMESTVEVEASTVDSFGDTFVGGTYSYISGTIQTNFDVIVREKSRLKSLSDMEIDVDDRQLVIHMKQWLSMLIGVDMNEFVVLKHYSADDADGYESIVSETETIHDDYYGVQRLSVKLRTPLKENEKLMRIIKFDRENADQDKWPTLFNIPVTVNMLIRTLLTCCQEQMKKMYAVKYDLNHIILSLFQRLRLREVIVGSGAPVLFLGDHLGRRGHEWNRNLYLQILTDEEVARAKMYTSATYPVMVSRWKSSVPEVTSLVELMIPIDKQDQVVALKEQISFYYHVPLDQIQLSEAFPTVAWSKWPYTKDRVDLYESVTFINNKAPSSGTFNGKLIYFKLANEQVRQLTEEEKRILRYKDNAAKA</sequence>
<evidence type="ECO:0000313" key="14">
    <source>
        <dbReference type="Proteomes" id="UP000242913"/>
    </source>
</evidence>
<keyword evidence="5" id="KW-0833">Ubl conjugation pathway</keyword>
<evidence type="ECO:0000259" key="12">
    <source>
        <dbReference type="PROSITE" id="PS50235"/>
    </source>
</evidence>
<feature type="domain" description="USP" evidence="12">
    <location>
        <begin position="118"/>
        <end position="485"/>
    </location>
</feature>
<reference evidence="13 14" key="1">
    <citation type="submission" date="2015-12" db="EMBL/GenBank/DDBJ databases">
        <title>Draft genome of the nematode, Onchocerca flexuosa.</title>
        <authorList>
            <person name="Mitreva M."/>
        </authorList>
    </citation>
    <scope>NUCLEOTIDE SEQUENCE [LARGE SCALE GENOMIC DNA]</scope>
    <source>
        <strain evidence="13">Red Deer</strain>
    </source>
</reference>
<evidence type="ECO:0000256" key="8">
    <source>
        <dbReference type="ARBA" id="ARBA00026136"/>
    </source>
</evidence>
<dbReference type="PROSITE" id="PS00973">
    <property type="entry name" value="USP_2"/>
    <property type="match status" value="1"/>
</dbReference>
<dbReference type="SUPFAM" id="SSF54001">
    <property type="entry name" value="Cysteine proteinases"/>
    <property type="match status" value="1"/>
</dbReference>
<organism evidence="13 14">
    <name type="scientific">Onchocerca flexuosa</name>
    <dbReference type="NCBI Taxonomy" id="387005"/>
    <lineage>
        <taxon>Eukaryota</taxon>
        <taxon>Metazoa</taxon>
        <taxon>Ecdysozoa</taxon>
        <taxon>Nematoda</taxon>
        <taxon>Chromadorea</taxon>
        <taxon>Rhabditida</taxon>
        <taxon>Spirurina</taxon>
        <taxon>Spiruromorpha</taxon>
        <taxon>Filarioidea</taxon>
        <taxon>Onchocercidae</taxon>
        <taxon>Onchocerca</taxon>
    </lineage>
</organism>
<dbReference type="EMBL" id="KZ270077">
    <property type="protein sequence ID" value="OZC06655.1"/>
    <property type="molecule type" value="Genomic_DNA"/>
</dbReference>
<evidence type="ECO:0000256" key="3">
    <source>
        <dbReference type="ARBA" id="ARBA00012759"/>
    </source>
</evidence>
<dbReference type="GO" id="GO:0016579">
    <property type="term" value="P:protein deubiquitination"/>
    <property type="evidence" value="ECO:0007669"/>
    <property type="project" value="InterPro"/>
</dbReference>
<dbReference type="PROSITE" id="PS00972">
    <property type="entry name" value="USP_1"/>
    <property type="match status" value="1"/>
</dbReference>
<keyword evidence="7" id="KW-0788">Thiol protease</keyword>
<evidence type="ECO:0000256" key="2">
    <source>
        <dbReference type="ARBA" id="ARBA00009085"/>
    </source>
</evidence>
<name>A0A238BPR0_9BILA</name>
<protein>
    <recommendedName>
        <fullName evidence="8">Ubiquitin carboxyl-terminal hydrolase 47</fullName>
        <ecNumber evidence="3">3.4.19.12</ecNumber>
    </recommendedName>
    <alternativeName>
        <fullName evidence="9">Ubiquitin thioesterase 47</fullName>
    </alternativeName>
    <alternativeName>
        <fullName evidence="10">Ubiquitin-specific-processing protease 47</fullName>
    </alternativeName>
</protein>
<feature type="region of interest" description="Disordered" evidence="11">
    <location>
        <begin position="363"/>
        <end position="385"/>
    </location>
</feature>
<accession>A0A238BPR0</accession>
<keyword evidence="4" id="KW-0645">Protease</keyword>
<evidence type="ECO:0000256" key="1">
    <source>
        <dbReference type="ARBA" id="ARBA00000707"/>
    </source>
</evidence>
<dbReference type="PANTHER" id="PTHR24006">
    <property type="entry name" value="UBIQUITIN CARBOXYL-TERMINAL HYDROLASE"/>
    <property type="match status" value="1"/>
</dbReference>
<dbReference type="OrthoDB" id="289038at2759"/>
<keyword evidence="14" id="KW-1185">Reference proteome</keyword>
<dbReference type="InterPro" id="IPR018200">
    <property type="entry name" value="USP_CS"/>
</dbReference>
<comment type="similarity">
    <text evidence="2">Belongs to the peptidase C19 family.</text>
</comment>
<proteinExistence type="inferred from homology"/>
<dbReference type="EC" id="3.4.19.12" evidence="3"/>
<keyword evidence="6" id="KW-0378">Hydrolase</keyword>
<evidence type="ECO:0000256" key="6">
    <source>
        <dbReference type="ARBA" id="ARBA00022801"/>
    </source>
</evidence>
<dbReference type="Pfam" id="PF00443">
    <property type="entry name" value="UCH"/>
    <property type="match status" value="1"/>
</dbReference>